<gene>
    <name evidence="8" type="primary">ltaA_1</name>
    <name evidence="8" type="ORF">Dxin01_00902</name>
</gene>
<dbReference type="InterPro" id="IPR050189">
    <property type="entry name" value="MFS_Efflux_Transporters"/>
</dbReference>
<proteinExistence type="predicted"/>
<dbReference type="PROSITE" id="PS50850">
    <property type="entry name" value="MFS"/>
    <property type="match status" value="1"/>
</dbReference>
<evidence type="ECO:0000256" key="4">
    <source>
        <dbReference type="ARBA" id="ARBA00022989"/>
    </source>
</evidence>
<evidence type="ECO:0000256" key="2">
    <source>
        <dbReference type="ARBA" id="ARBA00022475"/>
    </source>
</evidence>
<evidence type="ECO:0000256" key="3">
    <source>
        <dbReference type="ARBA" id="ARBA00022692"/>
    </source>
</evidence>
<feature type="transmembrane region" description="Helical" evidence="6">
    <location>
        <begin position="67"/>
        <end position="85"/>
    </location>
</feature>
<feature type="transmembrane region" description="Helical" evidence="6">
    <location>
        <begin position="351"/>
        <end position="370"/>
    </location>
</feature>
<keyword evidence="2" id="KW-1003">Cell membrane</keyword>
<dbReference type="InterPro" id="IPR036259">
    <property type="entry name" value="MFS_trans_sf"/>
</dbReference>
<feature type="transmembrane region" description="Helical" evidence="6">
    <location>
        <begin position="125"/>
        <end position="148"/>
    </location>
</feature>
<feature type="transmembrane region" description="Helical" evidence="6">
    <location>
        <begin position="195"/>
        <end position="218"/>
    </location>
</feature>
<evidence type="ECO:0000259" key="7">
    <source>
        <dbReference type="PROSITE" id="PS50850"/>
    </source>
</evidence>
<feature type="domain" description="Major facilitator superfamily (MFS) profile" evidence="7">
    <location>
        <begin position="194"/>
        <end position="379"/>
    </location>
</feature>
<name>A0ABP9V996_9DEIO</name>
<dbReference type="InterPro" id="IPR011701">
    <property type="entry name" value="MFS"/>
</dbReference>
<comment type="subcellular location">
    <subcellularLocation>
        <location evidence="1">Cell membrane</location>
        <topology evidence="1">Multi-pass membrane protein</topology>
    </subcellularLocation>
</comment>
<keyword evidence="5 6" id="KW-0472">Membrane</keyword>
<evidence type="ECO:0000313" key="8">
    <source>
        <dbReference type="EMBL" id="GAA5501171.1"/>
    </source>
</evidence>
<evidence type="ECO:0000256" key="5">
    <source>
        <dbReference type="ARBA" id="ARBA00023136"/>
    </source>
</evidence>
<dbReference type="SUPFAM" id="SSF103473">
    <property type="entry name" value="MFS general substrate transporter"/>
    <property type="match status" value="1"/>
</dbReference>
<dbReference type="InterPro" id="IPR020846">
    <property type="entry name" value="MFS_dom"/>
</dbReference>
<reference evidence="8 9" key="1">
    <citation type="submission" date="2024-02" db="EMBL/GenBank/DDBJ databases">
        <title>Deinococcus xinjiangensis NBRC 107630.</title>
        <authorList>
            <person name="Ichikawa N."/>
            <person name="Katano-Makiyama Y."/>
            <person name="Hidaka K."/>
        </authorList>
    </citation>
    <scope>NUCLEOTIDE SEQUENCE [LARGE SCALE GENOMIC DNA]</scope>
    <source>
        <strain evidence="8 9">NBRC 107630</strain>
    </source>
</reference>
<evidence type="ECO:0000256" key="1">
    <source>
        <dbReference type="ARBA" id="ARBA00004651"/>
    </source>
</evidence>
<dbReference type="Gene3D" id="1.20.1250.20">
    <property type="entry name" value="MFS general substrate transporter like domains"/>
    <property type="match status" value="1"/>
</dbReference>
<keyword evidence="4 6" id="KW-1133">Transmembrane helix</keyword>
<feature type="transmembrane region" description="Helical" evidence="6">
    <location>
        <begin position="91"/>
        <end position="113"/>
    </location>
</feature>
<dbReference type="PANTHER" id="PTHR43124">
    <property type="entry name" value="PURINE EFFLUX PUMP PBUE"/>
    <property type="match status" value="1"/>
</dbReference>
<feature type="transmembrane region" description="Helical" evidence="6">
    <location>
        <begin position="321"/>
        <end position="345"/>
    </location>
</feature>
<feature type="transmembrane region" description="Helical" evidence="6">
    <location>
        <begin position="289"/>
        <end position="309"/>
    </location>
</feature>
<dbReference type="Proteomes" id="UP001458946">
    <property type="component" value="Unassembled WGS sequence"/>
</dbReference>
<dbReference type="EMBL" id="BAABRN010000007">
    <property type="protein sequence ID" value="GAA5501171.1"/>
    <property type="molecule type" value="Genomic_DNA"/>
</dbReference>
<feature type="transmembrane region" description="Helical" evidence="6">
    <location>
        <begin position="230"/>
        <end position="248"/>
    </location>
</feature>
<feature type="transmembrane region" description="Helical" evidence="6">
    <location>
        <begin position="260"/>
        <end position="277"/>
    </location>
</feature>
<dbReference type="Pfam" id="PF07690">
    <property type="entry name" value="MFS_1"/>
    <property type="match status" value="2"/>
</dbReference>
<comment type="caution">
    <text evidence="8">The sequence shown here is derived from an EMBL/GenBank/DDBJ whole genome shotgun (WGS) entry which is preliminary data.</text>
</comment>
<evidence type="ECO:0000313" key="9">
    <source>
        <dbReference type="Proteomes" id="UP001458946"/>
    </source>
</evidence>
<keyword evidence="3 6" id="KW-0812">Transmembrane</keyword>
<dbReference type="PANTHER" id="PTHR43124:SF3">
    <property type="entry name" value="CHLORAMPHENICOL EFFLUX PUMP RV0191"/>
    <property type="match status" value="1"/>
</dbReference>
<sequence>MLRLLALLLASELVRTGLMVSVLPLAAGSLHLSTGLIGLLVGVHYLMDALGKGPMGLVSERYGLGRLLLLGALAGLGLLLLLYFFPSPAGAVLGSALWGLTYAALWPGVMSASQTLAVPERMARALAVSNLSVAPAILAGVLLVGPLMQARPSAAWGLLLGAQVVAALLALSLVNIRFRSADTGAVPRWSDWKKVAVLLPAAFAQTLAPGLLVTLFYPLLEHLGLRLRDLVGPALVVAATFGLSLWQVGRLADRHAPRRALGPGLLLLALVFGLVALSDQPHAMGPRLWLLAPLLGLGYGAFIAGWNGLVARTLPETHRAAAWGTVMAVESLGYALGPLLGGVAWQLAGQAGVFWLGAAVFLLTELYYLWPARGLAKTS</sequence>
<accession>A0ABP9V996</accession>
<feature type="transmembrane region" description="Helical" evidence="6">
    <location>
        <begin position="26"/>
        <end position="46"/>
    </location>
</feature>
<keyword evidence="9" id="KW-1185">Reference proteome</keyword>
<protein>
    <submittedName>
        <fullName evidence="8">Glycolipid permease LtaA</fullName>
    </submittedName>
</protein>
<organism evidence="8 9">
    <name type="scientific">Deinococcus xinjiangensis</name>
    <dbReference type="NCBI Taxonomy" id="457454"/>
    <lineage>
        <taxon>Bacteria</taxon>
        <taxon>Thermotogati</taxon>
        <taxon>Deinococcota</taxon>
        <taxon>Deinococci</taxon>
        <taxon>Deinococcales</taxon>
        <taxon>Deinococcaceae</taxon>
        <taxon>Deinococcus</taxon>
    </lineage>
</organism>
<evidence type="ECO:0000256" key="6">
    <source>
        <dbReference type="SAM" id="Phobius"/>
    </source>
</evidence>
<feature type="transmembrane region" description="Helical" evidence="6">
    <location>
        <begin position="154"/>
        <end position="174"/>
    </location>
</feature>